<evidence type="ECO:0000313" key="1">
    <source>
        <dbReference type="Proteomes" id="UP000790787"/>
    </source>
</evidence>
<accession>A0AC58T3Z2</accession>
<organism evidence="1 2">
    <name type="scientific">Nicotiana tabacum</name>
    <name type="common">Common tobacco</name>
    <dbReference type="NCBI Taxonomy" id="4097"/>
    <lineage>
        <taxon>Eukaryota</taxon>
        <taxon>Viridiplantae</taxon>
        <taxon>Streptophyta</taxon>
        <taxon>Embryophyta</taxon>
        <taxon>Tracheophyta</taxon>
        <taxon>Spermatophyta</taxon>
        <taxon>Magnoliopsida</taxon>
        <taxon>eudicotyledons</taxon>
        <taxon>Gunneridae</taxon>
        <taxon>Pentapetalae</taxon>
        <taxon>asterids</taxon>
        <taxon>lamiids</taxon>
        <taxon>Solanales</taxon>
        <taxon>Solanaceae</taxon>
        <taxon>Nicotianoideae</taxon>
        <taxon>Nicotianeae</taxon>
        <taxon>Nicotiana</taxon>
    </lineage>
</organism>
<reference evidence="2" key="2">
    <citation type="submission" date="2025-08" db="UniProtKB">
        <authorList>
            <consortium name="RefSeq"/>
        </authorList>
    </citation>
    <scope>IDENTIFICATION</scope>
    <source>
        <tissue evidence="2">Leaf</tissue>
    </source>
</reference>
<keyword evidence="1" id="KW-1185">Reference proteome</keyword>
<dbReference type="Proteomes" id="UP000790787">
    <property type="component" value="Chromosome 17"/>
</dbReference>
<reference evidence="1" key="1">
    <citation type="journal article" date="2014" name="Nat. Commun.">
        <title>The tobacco genome sequence and its comparison with those of tomato and potato.</title>
        <authorList>
            <person name="Sierro N."/>
            <person name="Battey J.N."/>
            <person name="Ouadi S."/>
            <person name="Bakaher N."/>
            <person name="Bovet L."/>
            <person name="Willig A."/>
            <person name="Goepfert S."/>
            <person name="Peitsch M.C."/>
            <person name="Ivanov N.V."/>
        </authorList>
    </citation>
    <scope>NUCLEOTIDE SEQUENCE [LARGE SCALE GENOMIC DNA]</scope>
</reference>
<gene>
    <name evidence="2" type="primary">LOC142172080</name>
</gene>
<dbReference type="RefSeq" id="XP_075091949.1">
    <property type="nucleotide sequence ID" value="XM_075235848.1"/>
</dbReference>
<sequence length="103" mass="11611">MDGTKVRAIQEWEAPIKVIELRSFLGLVNYYRQFISGYSAKAAPLTGLLKNNKPWVWTKHCQRAFEDLKAAVIEEPVLALPDFAKTFEVHTDVSDFAIGGVLM</sequence>
<name>A0AC58T3Z2_TOBAC</name>
<proteinExistence type="predicted"/>
<evidence type="ECO:0000313" key="2">
    <source>
        <dbReference type="RefSeq" id="XP_075091949.1"/>
    </source>
</evidence>
<protein>
    <submittedName>
        <fullName evidence="2">Mitochondrial protein AtMg00860</fullName>
    </submittedName>
</protein>